<evidence type="ECO:0000313" key="3">
    <source>
        <dbReference type="EMBL" id="WFR77245.1"/>
    </source>
</evidence>
<keyword evidence="4" id="KW-1185">Reference proteome</keyword>
<gene>
    <name evidence="3" type="ORF">P9875_16100</name>
</gene>
<protein>
    <submittedName>
        <fullName evidence="3">M28 family peptidase</fullName>
    </submittedName>
</protein>
<accession>A0ABY8HXB4</accession>
<dbReference type="Pfam" id="PF04389">
    <property type="entry name" value="Peptidase_M28"/>
    <property type="match status" value="1"/>
</dbReference>
<reference evidence="3 4" key="1">
    <citation type="submission" date="2023-04" db="EMBL/GenBank/DDBJ databases">
        <title>Nanopore sequencing of Janthinobacterium from water.</title>
        <authorList>
            <person name="Ciuchcinski K."/>
            <person name="Rokowska A."/>
            <person name="Dziewit L."/>
        </authorList>
    </citation>
    <scope>NUCLEOTIDE SEQUENCE [LARGE SCALE GENOMIC DNA]</scope>
    <source>
        <strain evidence="3 4">DEMB2</strain>
    </source>
</reference>
<dbReference type="Proteomes" id="UP001219584">
    <property type="component" value="Chromosome"/>
</dbReference>
<feature type="domain" description="Peptidase M28" evidence="2">
    <location>
        <begin position="297"/>
        <end position="391"/>
    </location>
</feature>
<dbReference type="PROSITE" id="PS51257">
    <property type="entry name" value="PROKAR_LIPOPROTEIN"/>
    <property type="match status" value="1"/>
</dbReference>
<dbReference type="EMBL" id="CP121464">
    <property type="protein sequence ID" value="WFR77245.1"/>
    <property type="molecule type" value="Genomic_DNA"/>
</dbReference>
<organism evidence="3 4">
    <name type="scientific">Janthinobacterium rivuli</name>
    <dbReference type="NCBI Taxonomy" id="2751478"/>
    <lineage>
        <taxon>Bacteria</taxon>
        <taxon>Pseudomonadati</taxon>
        <taxon>Pseudomonadota</taxon>
        <taxon>Betaproteobacteria</taxon>
        <taxon>Burkholderiales</taxon>
        <taxon>Oxalobacteraceae</taxon>
        <taxon>Janthinobacterium</taxon>
    </lineage>
</organism>
<dbReference type="InterPro" id="IPR007484">
    <property type="entry name" value="Peptidase_M28"/>
</dbReference>
<dbReference type="Gene3D" id="3.50.30.30">
    <property type="match status" value="1"/>
</dbReference>
<feature type="signal peptide" evidence="1">
    <location>
        <begin position="1"/>
        <end position="35"/>
    </location>
</feature>
<evidence type="ECO:0000313" key="4">
    <source>
        <dbReference type="Proteomes" id="UP001219584"/>
    </source>
</evidence>
<evidence type="ECO:0000259" key="2">
    <source>
        <dbReference type="Pfam" id="PF04389"/>
    </source>
</evidence>
<evidence type="ECO:0000256" key="1">
    <source>
        <dbReference type="SAM" id="SignalP"/>
    </source>
</evidence>
<dbReference type="Gene3D" id="3.40.630.10">
    <property type="entry name" value="Zn peptidases"/>
    <property type="match status" value="1"/>
</dbReference>
<dbReference type="RefSeq" id="WP_278315915.1">
    <property type="nucleotide sequence ID" value="NZ_CP121464.1"/>
</dbReference>
<proteinExistence type="predicted"/>
<dbReference type="SUPFAM" id="SSF53187">
    <property type="entry name" value="Zn-dependent exopeptidases"/>
    <property type="match status" value="1"/>
</dbReference>
<name>A0ABY8HXB4_9BURK</name>
<keyword evidence="1" id="KW-0732">Signal</keyword>
<sequence>MRSLKLPARTALASCRRALSHAGALAITAALSACASKPGPWPARALPASAAVTVDATQFLSRKQLLDWQVDLDERRLRATGSLRHEAYIDALHERLARAGVKQLRFEPVSFRQWSVQMDDWGLELLYDDRVSVLSTVGYIPYSGVTPPSGITGRIAYLAPGARPDASLAGKLVLVDMPAVAWTGQAFHQTAVRVHDPDHAMGPDTPYARQFQMLGPFIALLDSLQAVGAAGVIVILDTPPLTAAGLYAPGDGKVRQLPGVFIDRDGGQRLRESVLAGTAPVLRLTMAATVRQVQTRNLIGIIPGKSEELMVLGSHTDGTNALADNGPNAIVDMAQYLTRLPQDSLPRSVMLLLTSGELAGGVGTEQFLERHKNDGLMQRIAAMLAIGNLGALEVLPDSNGYLAPTGRFEPAAVFSPRTPALMEASRAMVRQADAAPAFVLPPIKPGSQYAGWPGAGQYVRASRRIPTVHYVTQPTYWLNYGVDAVTRADYRLMQRQTVALTQMLLDLSRVPHADLREETAP</sequence>
<feature type="chain" id="PRO_5045937293" evidence="1">
    <location>
        <begin position="36"/>
        <end position="521"/>
    </location>
</feature>